<dbReference type="Gene3D" id="1.20.1070.10">
    <property type="entry name" value="Rhodopsin 7-helix transmembrane proteins"/>
    <property type="match status" value="1"/>
</dbReference>
<dbReference type="GO" id="GO:0007210">
    <property type="term" value="P:serotonin receptor signaling pathway"/>
    <property type="evidence" value="ECO:0007669"/>
    <property type="project" value="TreeGrafter"/>
</dbReference>
<keyword evidence="7 11" id="KW-0472">Membrane</keyword>
<dbReference type="GO" id="GO:0004993">
    <property type="term" value="F:G protein-coupled serotonin receptor activity"/>
    <property type="evidence" value="ECO:0007669"/>
    <property type="project" value="TreeGrafter"/>
</dbReference>
<keyword evidence="5 11" id="KW-1133">Transmembrane helix</keyword>
<evidence type="ECO:0000259" key="12">
    <source>
        <dbReference type="PROSITE" id="PS50262"/>
    </source>
</evidence>
<reference evidence="13" key="4">
    <citation type="submission" date="2025-09" db="UniProtKB">
        <authorList>
            <consortium name="Ensembl"/>
        </authorList>
    </citation>
    <scope>IDENTIFICATION</scope>
</reference>
<reference evidence="13" key="3">
    <citation type="submission" date="2025-08" db="UniProtKB">
        <authorList>
            <consortium name="Ensembl"/>
        </authorList>
    </citation>
    <scope>IDENTIFICATION</scope>
</reference>
<keyword evidence="9" id="KW-0675">Receptor</keyword>
<feature type="transmembrane region" description="Helical" evidence="11">
    <location>
        <begin position="84"/>
        <end position="105"/>
    </location>
</feature>
<evidence type="ECO:0000256" key="3">
    <source>
        <dbReference type="ARBA" id="ARBA00022610"/>
    </source>
</evidence>
<dbReference type="PRINTS" id="PR00237">
    <property type="entry name" value="GPCRRHODOPSN"/>
</dbReference>
<dbReference type="Bgee" id="ENSAMXG00000037979">
    <property type="expression patterns" value="Expressed in brain and 1 other cell type or tissue"/>
</dbReference>
<keyword evidence="4 11" id="KW-0812">Transmembrane</keyword>
<reference evidence="14" key="2">
    <citation type="journal article" date="2014" name="Nat. Commun.">
        <title>The cavefish genome reveals candidate genes for eye loss.</title>
        <authorList>
            <person name="McGaugh S.E."/>
            <person name="Gross J.B."/>
            <person name="Aken B."/>
            <person name="Blin M."/>
            <person name="Borowsky R."/>
            <person name="Chalopin D."/>
            <person name="Hinaux H."/>
            <person name="Jeffery W.R."/>
            <person name="Keene A."/>
            <person name="Ma L."/>
            <person name="Minx P."/>
            <person name="Murphy D."/>
            <person name="O'Quin K.E."/>
            <person name="Retaux S."/>
            <person name="Rohner N."/>
            <person name="Searle S.M."/>
            <person name="Stahl B.A."/>
            <person name="Tabin C."/>
            <person name="Volff J.N."/>
            <person name="Yoshizawa M."/>
            <person name="Warren W.C."/>
        </authorList>
    </citation>
    <scope>NUCLEOTIDE SEQUENCE [LARGE SCALE GENOMIC DNA]</scope>
    <source>
        <strain evidence="14">female</strain>
    </source>
</reference>
<protein>
    <submittedName>
        <fullName evidence="13">5-hydroxytryptamine (serotonin) receptor 2A, genome duplicate a</fullName>
    </submittedName>
</protein>
<dbReference type="GO" id="GO:0007208">
    <property type="term" value="P:phospholipase C-activating serotonin receptor signaling pathway"/>
    <property type="evidence" value="ECO:0007669"/>
    <property type="project" value="TreeGrafter"/>
</dbReference>
<keyword evidence="2" id="KW-1003">Cell membrane</keyword>
<dbReference type="InterPro" id="IPR017452">
    <property type="entry name" value="GPCR_Rhodpsn_7TM"/>
</dbReference>
<evidence type="ECO:0000256" key="7">
    <source>
        <dbReference type="ARBA" id="ARBA00023136"/>
    </source>
</evidence>
<evidence type="ECO:0000256" key="1">
    <source>
        <dbReference type="ARBA" id="ARBA00004651"/>
    </source>
</evidence>
<evidence type="ECO:0000256" key="2">
    <source>
        <dbReference type="ARBA" id="ARBA00022475"/>
    </source>
</evidence>
<accession>A0A3B1IDB5</accession>
<keyword evidence="3" id="KW-0085">Behavior</keyword>
<evidence type="ECO:0000256" key="8">
    <source>
        <dbReference type="ARBA" id="ARBA00023157"/>
    </source>
</evidence>
<evidence type="ECO:0000256" key="4">
    <source>
        <dbReference type="ARBA" id="ARBA00022692"/>
    </source>
</evidence>
<dbReference type="GO" id="GO:0030594">
    <property type="term" value="F:neurotransmitter receptor activity"/>
    <property type="evidence" value="ECO:0007669"/>
    <property type="project" value="TreeGrafter"/>
</dbReference>
<dbReference type="GeneTree" id="ENSGT01050000244937"/>
<organism evidence="13 14">
    <name type="scientific">Astyanax mexicanus</name>
    <name type="common">Blind cave fish</name>
    <name type="synonym">Astyanax fasciatus mexicanus</name>
    <dbReference type="NCBI Taxonomy" id="7994"/>
    <lineage>
        <taxon>Eukaryota</taxon>
        <taxon>Metazoa</taxon>
        <taxon>Chordata</taxon>
        <taxon>Craniata</taxon>
        <taxon>Vertebrata</taxon>
        <taxon>Euteleostomi</taxon>
        <taxon>Actinopterygii</taxon>
        <taxon>Neopterygii</taxon>
        <taxon>Teleostei</taxon>
        <taxon>Ostariophysi</taxon>
        <taxon>Characiformes</taxon>
        <taxon>Characoidei</taxon>
        <taxon>Acestrorhamphidae</taxon>
        <taxon>Acestrorhamphinae</taxon>
        <taxon>Astyanax</taxon>
    </lineage>
</organism>
<keyword evidence="8" id="KW-1015">Disulfide bond</keyword>
<dbReference type="PANTHER" id="PTHR24247">
    <property type="entry name" value="5-HYDROXYTRYPTAMINE RECEPTOR"/>
    <property type="match status" value="1"/>
</dbReference>
<keyword evidence="10" id="KW-0807">Transducer</keyword>
<feature type="transmembrane region" description="Helical" evidence="11">
    <location>
        <begin position="125"/>
        <end position="144"/>
    </location>
</feature>
<name>A0A3B1IDB5_ASTMX</name>
<dbReference type="InParanoid" id="A0A3B1IDB5"/>
<evidence type="ECO:0000313" key="13">
    <source>
        <dbReference type="Ensembl" id="ENSAMXP00000027661.1"/>
    </source>
</evidence>
<dbReference type="STRING" id="7994.ENSAMXP00000027661"/>
<sequence length="221" mass="24958">MVVTYFLTISALQSEATLCLEQLVPRPRWSTGLTLSFLPGPAFSPSEKNLFLRRSLSRDAGVSSSPFGRRTAQSLGNERKASKVLGVVFFLFVVMWCPFFVTNVLAVVCQPATCHDDIMGGLLNVFVWVGYLSSAVNPLVYTLFNKTFRSAFARYVRCQYHEEKKPLQLILVNTIPPLAYQSTHLPLPIPNSPVQRKAHSNVIIMQYLFWSQIFMCECKVK</sequence>
<dbReference type="AlphaFoldDB" id="A0A3B1IDB5"/>
<dbReference type="GO" id="GO:0030425">
    <property type="term" value="C:dendrite"/>
    <property type="evidence" value="ECO:0007669"/>
    <property type="project" value="TreeGrafter"/>
</dbReference>
<feature type="domain" description="G-protein coupled receptors family 1 profile" evidence="12">
    <location>
        <begin position="1"/>
        <end position="141"/>
    </location>
</feature>
<dbReference type="GO" id="GO:0045202">
    <property type="term" value="C:synapse"/>
    <property type="evidence" value="ECO:0007669"/>
    <property type="project" value="GOC"/>
</dbReference>
<evidence type="ECO:0000256" key="11">
    <source>
        <dbReference type="SAM" id="Phobius"/>
    </source>
</evidence>
<keyword evidence="14" id="KW-1185">Reference proteome</keyword>
<keyword evidence="6" id="KW-0297">G-protein coupled receptor</keyword>
<reference evidence="14" key="1">
    <citation type="submission" date="2013-03" db="EMBL/GenBank/DDBJ databases">
        <authorList>
            <person name="Jeffery W."/>
            <person name="Warren W."/>
            <person name="Wilson R.K."/>
        </authorList>
    </citation>
    <scope>NUCLEOTIDE SEQUENCE</scope>
    <source>
        <strain evidence="14">female</strain>
    </source>
</reference>
<dbReference type="GO" id="GO:0007187">
    <property type="term" value="P:G protein-coupled receptor signaling pathway, coupled to cyclic nucleotide second messenger"/>
    <property type="evidence" value="ECO:0007669"/>
    <property type="project" value="TreeGrafter"/>
</dbReference>
<evidence type="ECO:0000256" key="10">
    <source>
        <dbReference type="ARBA" id="ARBA00023224"/>
    </source>
</evidence>
<proteinExistence type="predicted"/>
<evidence type="ECO:0000256" key="5">
    <source>
        <dbReference type="ARBA" id="ARBA00022989"/>
    </source>
</evidence>
<dbReference type="Proteomes" id="UP000018467">
    <property type="component" value="Unassembled WGS sequence"/>
</dbReference>
<dbReference type="GO" id="GO:0051209">
    <property type="term" value="P:release of sequestered calcium ion into cytosol"/>
    <property type="evidence" value="ECO:0007669"/>
    <property type="project" value="TreeGrafter"/>
</dbReference>
<comment type="subcellular location">
    <subcellularLocation>
        <location evidence="1">Cell membrane</location>
        <topology evidence="1">Multi-pass membrane protein</topology>
    </subcellularLocation>
</comment>
<dbReference type="GO" id="GO:0009410">
    <property type="term" value="P:response to xenobiotic stimulus"/>
    <property type="evidence" value="ECO:0007669"/>
    <property type="project" value="TreeGrafter"/>
</dbReference>
<dbReference type="PANTHER" id="PTHR24247:SF30">
    <property type="entry name" value="5-HYDROXYTRYPTAMINE RECEPTOR 2A"/>
    <property type="match status" value="1"/>
</dbReference>
<dbReference type="GO" id="GO:0007268">
    <property type="term" value="P:chemical synaptic transmission"/>
    <property type="evidence" value="ECO:0007669"/>
    <property type="project" value="TreeGrafter"/>
</dbReference>
<dbReference type="Pfam" id="PF00001">
    <property type="entry name" value="7tm_1"/>
    <property type="match status" value="1"/>
</dbReference>
<dbReference type="Ensembl" id="ENSAMXT00000036139.1">
    <property type="protein sequence ID" value="ENSAMXP00000027661.1"/>
    <property type="gene ID" value="ENSAMXG00000037979.1"/>
</dbReference>
<dbReference type="SUPFAM" id="SSF81321">
    <property type="entry name" value="Family A G protein-coupled receptor-like"/>
    <property type="match status" value="1"/>
</dbReference>
<dbReference type="GO" id="GO:0005886">
    <property type="term" value="C:plasma membrane"/>
    <property type="evidence" value="ECO:0007669"/>
    <property type="project" value="UniProtKB-SubCell"/>
</dbReference>
<dbReference type="FunFam" id="1.20.1070.10:FF:000523">
    <property type="entry name" value="5-hydroxytryptamine receptor 2B"/>
    <property type="match status" value="1"/>
</dbReference>
<evidence type="ECO:0000256" key="6">
    <source>
        <dbReference type="ARBA" id="ARBA00023040"/>
    </source>
</evidence>
<evidence type="ECO:0000256" key="9">
    <source>
        <dbReference type="ARBA" id="ARBA00023170"/>
    </source>
</evidence>
<dbReference type="PROSITE" id="PS50262">
    <property type="entry name" value="G_PROTEIN_RECEP_F1_2"/>
    <property type="match status" value="1"/>
</dbReference>
<evidence type="ECO:0000313" key="14">
    <source>
        <dbReference type="Proteomes" id="UP000018467"/>
    </source>
</evidence>
<dbReference type="GO" id="GO:0051378">
    <property type="term" value="F:serotonin binding"/>
    <property type="evidence" value="ECO:0007669"/>
    <property type="project" value="UniProtKB-ARBA"/>
</dbReference>
<dbReference type="InterPro" id="IPR000276">
    <property type="entry name" value="GPCR_Rhodpsn"/>
</dbReference>